<dbReference type="PANTHER" id="PTHR43763">
    <property type="entry name" value="XAA-PRO AMINOPEPTIDASE 1"/>
    <property type="match status" value="1"/>
</dbReference>
<dbReference type="PANTHER" id="PTHR43763:SF6">
    <property type="entry name" value="XAA-PRO AMINOPEPTIDASE 1"/>
    <property type="match status" value="1"/>
</dbReference>
<organism evidence="10 11">
    <name type="scientific">Klebsormidium nitens</name>
    <name type="common">Green alga</name>
    <name type="synonym">Ulothrix nitens</name>
    <dbReference type="NCBI Taxonomy" id="105231"/>
    <lineage>
        <taxon>Eukaryota</taxon>
        <taxon>Viridiplantae</taxon>
        <taxon>Streptophyta</taxon>
        <taxon>Klebsormidiophyceae</taxon>
        <taxon>Klebsormidiales</taxon>
        <taxon>Klebsormidiaceae</taxon>
        <taxon>Klebsormidium</taxon>
    </lineage>
</organism>
<feature type="domain" description="Peptidase M24 C-terminal" evidence="9">
    <location>
        <begin position="695"/>
        <end position="754"/>
    </location>
</feature>
<keyword evidence="4" id="KW-0378">Hydrolase</keyword>
<dbReference type="OrthoDB" id="9995434at2759"/>
<evidence type="ECO:0000256" key="6">
    <source>
        <dbReference type="SAM" id="MobiDB-lite"/>
    </source>
</evidence>
<dbReference type="SUPFAM" id="SSF55920">
    <property type="entry name" value="Creatinase/aminopeptidase"/>
    <property type="match status" value="1"/>
</dbReference>
<proteinExistence type="inferred from homology"/>
<dbReference type="Pfam" id="PF16189">
    <property type="entry name" value="Creatinase_N_2"/>
    <property type="match status" value="1"/>
</dbReference>
<feature type="domain" description="Peptidase M24" evidence="7">
    <location>
        <begin position="465"/>
        <end position="683"/>
    </location>
</feature>
<dbReference type="GO" id="GO:0070006">
    <property type="term" value="F:metalloaminopeptidase activity"/>
    <property type="evidence" value="ECO:0007669"/>
    <property type="project" value="InterPro"/>
</dbReference>
<evidence type="ECO:0000256" key="1">
    <source>
        <dbReference type="ARBA" id="ARBA00001936"/>
    </source>
</evidence>
<name>A0A1Y1IA45_KLENI</name>
<sequence>MATGVRAASRAQRYGAASVASGATDGCASSFSASVTPFMNRNLLSKKGRSLAWSEGLGGRKSVAALITCSKQSSILSHSPTLKHAFQTNSIRRLESRRGFSTSFRCQCAPEQVAAKPTSKKDDKKDPDKKLAAFRELLTKAGVDAYIIPSEDPHQSEYSADCFNRRVYISGFTGSAGTAVVTKEKAALWTDGRYFLQAEKQLGWEWTLMRSAQPGVPNLEDWLAETLPPKSKVGIDPFLHSAENARSLGETLRAKDVYLTPLTENNLVDLVWGEGRPAPPQAPLRVHPLKYAGKDVGSKLADVRKQLAEAGAKILVVTMLDEVAWLLNIRGGDVPHCPVAIAYAVVDDKGARLYVEPEKVTPEVAEHFDSENVTVRPYTALLGDLAEYAAAGAVAMMDPERVSAAVFKSYQDAVDKYYEPKKKGDGKKKKAKKGSEDGDLGGPAIISRSSPITAAKAIKNEGELEGMRQAHLRDAAALANFWAWLENLIVDERKSISEVEIAEKLEGFRKEQSGFLDTSFDTIAGAGPNGAVIHYRAEEGTCRTLDSSQLFLLDSGAQYVDGTTDVTRTVHFGEPSSRQKEAVTRVLQGHIALDQAVFPEKTPGFVLDVLARRALWSDGLDYRHGTGHGVGAALNVHEGPQGISARFGNMTGLQAGMIVSNEPGYYEDGAFGIRIENLLAIKEVSTPNRFGGSAFLGFERLTFVPIQTSLLELALMSESEIEWLNDYHHQVWEKVSPLVSGDAKAWLKRWTRPISKIKSPFPGSQAHPAEKVPAAV</sequence>
<keyword evidence="10" id="KW-0645">Protease</keyword>
<dbReference type="Pfam" id="PF01321">
    <property type="entry name" value="Creatinase_N"/>
    <property type="match status" value="1"/>
</dbReference>
<reference evidence="10 11" key="1">
    <citation type="journal article" date="2014" name="Nat. Commun.">
        <title>Klebsormidium flaccidum genome reveals primary factors for plant terrestrial adaptation.</title>
        <authorList>
            <person name="Hori K."/>
            <person name="Maruyama F."/>
            <person name="Fujisawa T."/>
            <person name="Togashi T."/>
            <person name="Yamamoto N."/>
            <person name="Seo M."/>
            <person name="Sato S."/>
            <person name="Yamada T."/>
            <person name="Mori H."/>
            <person name="Tajima N."/>
            <person name="Moriyama T."/>
            <person name="Ikeuchi M."/>
            <person name="Watanabe M."/>
            <person name="Wada H."/>
            <person name="Kobayashi K."/>
            <person name="Saito M."/>
            <person name="Masuda T."/>
            <person name="Sasaki-Sekimoto Y."/>
            <person name="Mashiguchi K."/>
            <person name="Awai K."/>
            <person name="Shimojima M."/>
            <person name="Masuda S."/>
            <person name="Iwai M."/>
            <person name="Nobusawa T."/>
            <person name="Narise T."/>
            <person name="Kondo S."/>
            <person name="Saito H."/>
            <person name="Sato R."/>
            <person name="Murakawa M."/>
            <person name="Ihara Y."/>
            <person name="Oshima-Yamada Y."/>
            <person name="Ohtaka K."/>
            <person name="Satoh M."/>
            <person name="Sonobe K."/>
            <person name="Ishii M."/>
            <person name="Ohtani R."/>
            <person name="Kanamori-Sato M."/>
            <person name="Honoki R."/>
            <person name="Miyazaki D."/>
            <person name="Mochizuki H."/>
            <person name="Umetsu J."/>
            <person name="Higashi K."/>
            <person name="Shibata D."/>
            <person name="Kamiya Y."/>
            <person name="Sato N."/>
            <person name="Nakamura Y."/>
            <person name="Tabata S."/>
            <person name="Ida S."/>
            <person name="Kurokawa K."/>
            <person name="Ohta H."/>
        </authorList>
    </citation>
    <scope>NUCLEOTIDE SEQUENCE [LARGE SCALE GENOMIC DNA]</scope>
    <source>
        <strain evidence="10 11">NIES-2285</strain>
    </source>
</reference>
<dbReference type="GO" id="GO:0005737">
    <property type="term" value="C:cytoplasm"/>
    <property type="evidence" value="ECO:0007669"/>
    <property type="project" value="UniProtKB-ARBA"/>
</dbReference>
<dbReference type="Gene3D" id="3.90.230.10">
    <property type="entry name" value="Creatinase/methionine aminopeptidase superfamily"/>
    <property type="match status" value="1"/>
</dbReference>
<dbReference type="InterPro" id="IPR032416">
    <property type="entry name" value="Peptidase_M24_C"/>
</dbReference>
<dbReference type="Pfam" id="PF16188">
    <property type="entry name" value="Peptidase_M24_C"/>
    <property type="match status" value="1"/>
</dbReference>
<evidence type="ECO:0000256" key="2">
    <source>
        <dbReference type="ARBA" id="ARBA00008766"/>
    </source>
</evidence>
<comment type="similarity">
    <text evidence="2">Belongs to the peptidase M24B family.</text>
</comment>
<evidence type="ECO:0000259" key="9">
    <source>
        <dbReference type="Pfam" id="PF16188"/>
    </source>
</evidence>
<dbReference type="Pfam" id="PF00557">
    <property type="entry name" value="Peptidase_M24"/>
    <property type="match status" value="1"/>
</dbReference>
<dbReference type="Proteomes" id="UP000054558">
    <property type="component" value="Unassembled WGS sequence"/>
</dbReference>
<dbReference type="InterPro" id="IPR036005">
    <property type="entry name" value="Creatinase/aminopeptidase-like"/>
</dbReference>
<keyword evidence="5" id="KW-0464">Manganese</keyword>
<dbReference type="FunFam" id="3.90.230.10:FF:000007">
    <property type="entry name" value="Xaa-Pro aminopeptidase P"/>
    <property type="match status" value="1"/>
</dbReference>
<keyword evidence="3" id="KW-0479">Metal-binding</keyword>
<feature type="region of interest" description="Disordered" evidence="6">
    <location>
        <begin position="421"/>
        <end position="445"/>
    </location>
</feature>
<evidence type="ECO:0000256" key="4">
    <source>
        <dbReference type="ARBA" id="ARBA00022801"/>
    </source>
</evidence>
<dbReference type="Gene3D" id="3.40.350.10">
    <property type="entry name" value="Creatinase/prolidase N-terminal domain"/>
    <property type="match status" value="2"/>
</dbReference>
<dbReference type="SUPFAM" id="SSF53092">
    <property type="entry name" value="Creatinase/prolidase N-terminal domain"/>
    <property type="match status" value="1"/>
</dbReference>
<gene>
    <name evidence="10" type="ORF">KFL_002810070</name>
</gene>
<dbReference type="GO" id="GO:0046872">
    <property type="term" value="F:metal ion binding"/>
    <property type="evidence" value="ECO:0007669"/>
    <property type="project" value="UniProtKB-KW"/>
</dbReference>
<comment type="cofactor">
    <cofactor evidence="1">
        <name>Mn(2+)</name>
        <dbReference type="ChEBI" id="CHEBI:29035"/>
    </cofactor>
</comment>
<dbReference type="STRING" id="105231.A0A1Y1IA45"/>
<keyword evidence="10" id="KW-0031">Aminopeptidase</keyword>
<dbReference type="OMA" id="EPGMILS"/>
<evidence type="ECO:0000313" key="11">
    <source>
        <dbReference type="Proteomes" id="UP000054558"/>
    </source>
</evidence>
<feature type="domain" description="Creatinase N-terminal" evidence="8">
    <location>
        <begin position="131"/>
        <end position="262"/>
    </location>
</feature>
<accession>A0A1Y1IA45</accession>
<evidence type="ECO:0000313" key="10">
    <source>
        <dbReference type="EMBL" id="GAQ86299.1"/>
    </source>
</evidence>
<dbReference type="EMBL" id="DF237230">
    <property type="protein sequence ID" value="GAQ86299.1"/>
    <property type="molecule type" value="Genomic_DNA"/>
</dbReference>
<dbReference type="CDD" id="cd01085">
    <property type="entry name" value="APP"/>
    <property type="match status" value="1"/>
</dbReference>
<evidence type="ECO:0000256" key="3">
    <source>
        <dbReference type="ARBA" id="ARBA00022723"/>
    </source>
</evidence>
<dbReference type="InterPro" id="IPR000587">
    <property type="entry name" value="Creatinase_N"/>
</dbReference>
<dbReference type="InterPro" id="IPR050422">
    <property type="entry name" value="X-Pro_aminopeptidase_P"/>
</dbReference>
<dbReference type="AlphaFoldDB" id="A0A1Y1IA45"/>
<dbReference type="InterPro" id="IPR033740">
    <property type="entry name" value="Pept_M24B"/>
</dbReference>
<evidence type="ECO:0000256" key="5">
    <source>
        <dbReference type="ARBA" id="ARBA00023211"/>
    </source>
</evidence>
<dbReference type="FunFam" id="3.40.350.10:FF:000003">
    <property type="entry name" value="Xaa-pro aminopeptidase P"/>
    <property type="match status" value="1"/>
</dbReference>
<dbReference type="InterPro" id="IPR000994">
    <property type="entry name" value="Pept_M24"/>
</dbReference>
<evidence type="ECO:0000259" key="7">
    <source>
        <dbReference type="Pfam" id="PF00557"/>
    </source>
</evidence>
<keyword evidence="11" id="KW-1185">Reference proteome</keyword>
<dbReference type="InterPro" id="IPR029149">
    <property type="entry name" value="Creatin/AminoP/Spt16_N"/>
</dbReference>
<evidence type="ECO:0000259" key="8">
    <source>
        <dbReference type="Pfam" id="PF01321"/>
    </source>
</evidence>
<protein>
    <submittedName>
        <fullName evidence="10">Aminopeptidase</fullName>
    </submittedName>
</protein>